<keyword evidence="1" id="KW-0732">Signal</keyword>
<comment type="caution">
    <text evidence="2">The sequence shown here is derived from an EMBL/GenBank/DDBJ whole genome shotgun (WGS) entry which is preliminary data.</text>
</comment>
<dbReference type="Proteomes" id="UP001168821">
    <property type="component" value="Unassembled WGS sequence"/>
</dbReference>
<feature type="signal peptide" evidence="1">
    <location>
        <begin position="1"/>
        <end position="15"/>
    </location>
</feature>
<keyword evidence="3" id="KW-1185">Reference proteome</keyword>
<accession>A0AA38IWC4</accession>
<reference evidence="2" key="1">
    <citation type="journal article" date="2023" name="G3 (Bethesda)">
        <title>Whole genome assemblies of Zophobas morio and Tenebrio molitor.</title>
        <authorList>
            <person name="Kaur S."/>
            <person name="Stinson S.A."/>
            <person name="diCenzo G.C."/>
        </authorList>
    </citation>
    <scope>NUCLEOTIDE SEQUENCE</scope>
    <source>
        <strain evidence="2">QUZm001</strain>
    </source>
</reference>
<sequence>MKVLLLLPILALVAANPVSTDSEDPGEPQETDSKLALAMMMRVINRETQNLYKWLVQQQSAKPRVREVVEDKPEVSRKVICFHNKGCVNVIDP</sequence>
<feature type="chain" id="PRO_5041282875" evidence="1">
    <location>
        <begin position="16"/>
        <end position="93"/>
    </location>
</feature>
<dbReference type="AlphaFoldDB" id="A0AA38IWC4"/>
<organism evidence="2 3">
    <name type="scientific">Zophobas morio</name>
    <dbReference type="NCBI Taxonomy" id="2755281"/>
    <lineage>
        <taxon>Eukaryota</taxon>
        <taxon>Metazoa</taxon>
        <taxon>Ecdysozoa</taxon>
        <taxon>Arthropoda</taxon>
        <taxon>Hexapoda</taxon>
        <taxon>Insecta</taxon>
        <taxon>Pterygota</taxon>
        <taxon>Neoptera</taxon>
        <taxon>Endopterygota</taxon>
        <taxon>Coleoptera</taxon>
        <taxon>Polyphaga</taxon>
        <taxon>Cucujiformia</taxon>
        <taxon>Tenebrionidae</taxon>
        <taxon>Zophobas</taxon>
    </lineage>
</organism>
<evidence type="ECO:0000256" key="1">
    <source>
        <dbReference type="SAM" id="SignalP"/>
    </source>
</evidence>
<evidence type="ECO:0000313" key="2">
    <source>
        <dbReference type="EMBL" id="KAJ3664155.1"/>
    </source>
</evidence>
<protein>
    <submittedName>
        <fullName evidence="2">Uncharacterized protein</fullName>
    </submittedName>
</protein>
<dbReference type="EMBL" id="JALNTZ010000002">
    <property type="protein sequence ID" value="KAJ3664155.1"/>
    <property type="molecule type" value="Genomic_DNA"/>
</dbReference>
<evidence type="ECO:0000313" key="3">
    <source>
        <dbReference type="Proteomes" id="UP001168821"/>
    </source>
</evidence>
<proteinExistence type="predicted"/>
<gene>
    <name evidence="2" type="ORF">Zmor_008346</name>
</gene>
<name>A0AA38IWC4_9CUCU</name>